<protein>
    <submittedName>
        <fullName evidence="1">General secretion pathway protein GspN</fullName>
    </submittedName>
</protein>
<dbReference type="Proteomes" id="UP000233399">
    <property type="component" value="Unassembled WGS sequence"/>
</dbReference>
<accession>A0A2N1IPV4</accession>
<dbReference type="GO" id="GO:0005886">
    <property type="term" value="C:plasma membrane"/>
    <property type="evidence" value="ECO:0007669"/>
    <property type="project" value="UniProtKB-SubCell"/>
</dbReference>
<gene>
    <name evidence="1" type="ORF">CXB65_18030</name>
</gene>
<evidence type="ECO:0000313" key="1">
    <source>
        <dbReference type="EMBL" id="PKI20417.1"/>
    </source>
</evidence>
<reference evidence="1 2" key="1">
    <citation type="submission" date="2017-12" db="EMBL/GenBank/DDBJ databases">
        <title>Isolation and characterization of an aerobic denitrifying Pseudomonas monteilii CY06 from aquaculture ponds.</title>
        <authorList>
            <person name="Ma Q."/>
            <person name="Cai Y."/>
            <person name="He Z."/>
        </authorList>
    </citation>
    <scope>NUCLEOTIDE SEQUENCE [LARGE SCALE GENOMIC DNA]</scope>
    <source>
        <strain evidence="1 2">CY06</strain>
    </source>
</reference>
<comment type="caution">
    <text evidence="1">The sequence shown here is derived from an EMBL/GenBank/DDBJ whole genome shotgun (WGS) entry which is preliminary data.</text>
</comment>
<organism evidence="1 2">
    <name type="scientific">Pseudomonas monteilii</name>
    <dbReference type="NCBI Taxonomy" id="76759"/>
    <lineage>
        <taxon>Bacteria</taxon>
        <taxon>Pseudomonadati</taxon>
        <taxon>Pseudomonadota</taxon>
        <taxon>Gammaproteobacteria</taxon>
        <taxon>Pseudomonadales</taxon>
        <taxon>Pseudomonadaceae</taxon>
        <taxon>Pseudomonas</taxon>
    </lineage>
</organism>
<sequence>MSRRAAMAWVLLVFVLTLFIELPAKWLVRASGLPIRDVSGSLWQGQAQQWGPVGPLRWTLQPWRLQANAQVGFQGQAWQLLAEGWPWRWRLEVSAKGTLATVSTDYRLAGQWQGVLKMQGAGRQCQASEGRVIVTDLALSDPWSLGLGHGWLEMDCRSGWHLRGQLAQQGQHQLGVDADLPGRRAQVVFQLQPEAPLTPLLRGAQWLGPQALAGQRDLRW</sequence>
<dbReference type="GO" id="GO:0015627">
    <property type="term" value="C:type II protein secretion system complex"/>
    <property type="evidence" value="ECO:0007669"/>
    <property type="project" value="InterPro"/>
</dbReference>
<proteinExistence type="predicted"/>
<dbReference type="GO" id="GO:0015628">
    <property type="term" value="P:protein secretion by the type II secretion system"/>
    <property type="evidence" value="ECO:0007669"/>
    <property type="project" value="InterPro"/>
</dbReference>
<dbReference type="AlphaFoldDB" id="A0A2N1IPV4"/>
<dbReference type="EMBL" id="PJCG01000033">
    <property type="protein sequence ID" value="PKI20417.1"/>
    <property type="molecule type" value="Genomic_DNA"/>
</dbReference>
<dbReference type="RefSeq" id="WP_031321969.1">
    <property type="nucleotide sequence ID" value="NZ_PJCG01000033.1"/>
</dbReference>
<evidence type="ECO:0000313" key="2">
    <source>
        <dbReference type="Proteomes" id="UP000233399"/>
    </source>
</evidence>
<name>A0A2N1IPV4_9PSED</name>